<reference evidence="2" key="1">
    <citation type="submission" date="2022-11" db="EMBL/GenBank/DDBJ databases">
        <authorList>
            <person name="Hyden B.L."/>
            <person name="Feng K."/>
            <person name="Yates T."/>
            <person name="Jawdy S."/>
            <person name="Smart L.B."/>
            <person name="Muchero W."/>
        </authorList>
    </citation>
    <scope>NUCLEOTIDE SEQUENCE</scope>
    <source>
        <tissue evidence="2">Shoot tip</tissue>
    </source>
</reference>
<gene>
    <name evidence="2" type="ORF">OIU74_019130</name>
</gene>
<keyword evidence="3" id="KW-1185">Reference proteome</keyword>
<dbReference type="Proteomes" id="UP001151752">
    <property type="component" value="Chromosome 10"/>
</dbReference>
<feature type="transmembrane region" description="Helical" evidence="1">
    <location>
        <begin position="34"/>
        <end position="53"/>
    </location>
</feature>
<sequence length="109" mass="11897">MHVVSYLLLSGNSSRVLAKLHLQETISELHGAGLFVDVCNLVVIYGAVLSLGIKSNYIFQCHCRMSTALFEGCGVIRSESHGWVPEAFIAQVLLLSGPVGRNMSLLFYV</sequence>
<protein>
    <submittedName>
        <fullName evidence="2">Uncharacterized protein</fullName>
    </submittedName>
</protein>
<reference evidence="2" key="2">
    <citation type="journal article" date="2023" name="Int. J. Mol. Sci.">
        <title>De Novo Assembly and Annotation of 11 Diverse Shrub Willow (Salix) Genomes Reveals Novel Gene Organization in Sex-Linked Regions.</title>
        <authorList>
            <person name="Hyden B."/>
            <person name="Feng K."/>
            <person name="Yates T.B."/>
            <person name="Jawdy S."/>
            <person name="Cereghino C."/>
            <person name="Smart L.B."/>
            <person name="Muchero W."/>
        </authorList>
    </citation>
    <scope>NUCLEOTIDE SEQUENCE</scope>
    <source>
        <tissue evidence="2">Shoot tip</tissue>
    </source>
</reference>
<dbReference type="AlphaFoldDB" id="A0A9Q0WTA6"/>
<evidence type="ECO:0000256" key="1">
    <source>
        <dbReference type="SAM" id="Phobius"/>
    </source>
</evidence>
<dbReference type="EMBL" id="JAPFFM010000002">
    <property type="protein sequence ID" value="KAJ6773056.1"/>
    <property type="molecule type" value="Genomic_DNA"/>
</dbReference>
<organism evidence="2 3">
    <name type="scientific">Salix koriyanagi</name>
    <dbReference type="NCBI Taxonomy" id="2511006"/>
    <lineage>
        <taxon>Eukaryota</taxon>
        <taxon>Viridiplantae</taxon>
        <taxon>Streptophyta</taxon>
        <taxon>Embryophyta</taxon>
        <taxon>Tracheophyta</taxon>
        <taxon>Spermatophyta</taxon>
        <taxon>Magnoliopsida</taxon>
        <taxon>eudicotyledons</taxon>
        <taxon>Gunneridae</taxon>
        <taxon>Pentapetalae</taxon>
        <taxon>rosids</taxon>
        <taxon>fabids</taxon>
        <taxon>Malpighiales</taxon>
        <taxon>Salicaceae</taxon>
        <taxon>Saliceae</taxon>
        <taxon>Salix</taxon>
    </lineage>
</organism>
<evidence type="ECO:0000313" key="3">
    <source>
        <dbReference type="Proteomes" id="UP001151752"/>
    </source>
</evidence>
<comment type="caution">
    <text evidence="2">The sequence shown here is derived from an EMBL/GenBank/DDBJ whole genome shotgun (WGS) entry which is preliminary data.</text>
</comment>
<keyword evidence="1" id="KW-0472">Membrane</keyword>
<keyword evidence="1" id="KW-0812">Transmembrane</keyword>
<name>A0A9Q0WTA6_9ROSI</name>
<evidence type="ECO:0000313" key="2">
    <source>
        <dbReference type="EMBL" id="KAJ6773056.1"/>
    </source>
</evidence>
<keyword evidence="1" id="KW-1133">Transmembrane helix</keyword>
<proteinExistence type="predicted"/>
<accession>A0A9Q0WTA6</accession>